<dbReference type="RefSeq" id="WP_187217894.1">
    <property type="nucleotide sequence ID" value="NZ_JABVED010000001.1"/>
</dbReference>
<feature type="domain" description="Beta-Casp" evidence="3">
    <location>
        <begin position="264"/>
        <end position="388"/>
    </location>
</feature>
<dbReference type="PANTHER" id="PTHR11203:SF37">
    <property type="entry name" value="INTEGRATOR COMPLEX SUBUNIT 11"/>
    <property type="match status" value="1"/>
</dbReference>
<evidence type="ECO:0000313" key="5">
    <source>
        <dbReference type="Proteomes" id="UP000734823"/>
    </source>
</evidence>
<dbReference type="InterPro" id="IPR011108">
    <property type="entry name" value="RMMBL"/>
</dbReference>
<accession>A0ABR7KZH8</accession>
<dbReference type="InterPro" id="IPR001279">
    <property type="entry name" value="Metallo-B-lactamas"/>
</dbReference>
<keyword evidence="5" id="KW-1185">Reference proteome</keyword>
<dbReference type="SMART" id="SM00849">
    <property type="entry name" value="Lactamase_B"/>
    <property type="match status" value="1"/>
</dbReference>
<dbReference type="CDD" id="cd16295">
    <property type="entry name" value="TTHA0252-CPSF-like_MBL-fold"/>
    <property type="match status" value="1"/>
</dbReference>
<dbReference type="InterPro" id="IPR036866">
    <property type="entry name" value="RibonucZ/Hydroxyglut_hydro"/>
</dbReference>
<dbReference type="PANTHER" id="PTHR11203">
    <property type="entry name" value="CLEAVAGE AND POLYADENYLATION SPECIFICITY FACTOR FAMILY MEMBER"/>
    <property type="match status" value="1"/>
</dbReference>
<evidence type="ECO:0000256" key="1">
    <source>
        <dbReference type="ARBA" id="ARBA00022801"/>
    </source>
</evidence>
<protein>
    <submittedName>
        <fullName evidence="4">MBL fold metallo-hydrolase</fullName>
    </submittedName>
</protein>
<organism evidence="4 5">
    <name type="scientific">Actinokineospora xionganensis</name>
    <dbReference type="NCBI Taxonomy" id="2684470"/>
    <lineage>
        <taxon>Bacteria</taxon>
        <taxon>Bacillati</taxon>
        <taxon>Actinomycetota</taxon>
        <taxon>Actinomycetes</taxon>
        <taxon>Pseudonocardiales</taxon>
        <taxon>Pseudonocardiaceae</taxon>
        <taxon>Actinokineospora</taxon>
    </lineage>
</organism>
<name>A0ABR7KZH8_9PSEU</name>
<dbReference type="Pfam" id="PF10996">
    <property type="entry name" value="Beta-Casp"/>
    <property type="match status" value="1"/>
</dbReference>
<reference evidence="4 5" key="1">
    <citation type="submission" date="2020-06" db="EMBL/GenBank/DDBJ databases">
        <title>Actinokineospora xiongansis sp. nov., isolated from soil of Baiyangdian.</title>
        <authorList>
            <person name="Zhang X."/>
        </authorList>
    </citation>
    <scope>NUCLEOTIDE SEQUENCE [LARGE SCALE GENOMIC DNA]</scope>
    <source>
        <strain evidence="4 5">HBU206404</strain>
    </source>
</reference>
<proteinExistence type="predicted"/>
<evidence type="ECO:0000259" key="3">
    <source>
        <dbReference type="SMART" id="SM01027"/>
    </source>
</evidence>
<dbReference type="InterPro" id="IPR022712">
    <property type="entry name" value="Beta_Casp"/>
</dbReference>
<gene>
    <name evidence="4" type="ORF">GPZ80_01475</name>
</gene>
<sequence>MTAAPALSDHDSRLKVPPSIDFLGGVGTVTGSKFLVRSGDSRVLVDCGLFQGLAPLRRRNWQRPPVDVTELDAVVLTHAHLDHCGYLPVLVREGWRGPVYVTPGTAALVEIVLRDSAHLLMEEAAHANTHGWSKHRPALPLYDDRDAERALSCLRVVDFGTPTTIAEGVELEFGEAGHILGSAWARLELGGRSAVFSGDMGRQAHRLLAPPRARPECDVLVMESTYGAREHRDEGASDELAELITSTVAGGGSVLIPAFAVDRTEVLLIELAKLMRAGAIPEVPVLVDSPMALASLRVYRRAIGERWAEIRSDLAGGDPFAVPNLQELRTVEESMRANHPRMPSIVISASGMASGGRVLHHLTHLLPDRRNTVVIVGFAAAGTRARQLVDGATQLKIHGRYVPVRARVGVLEGFSAHADSDELVAWANSAASAPGTTFLVHGEPAASAELARRLGVELGWNAVVPRDGEHVVV</sequence>
<dbReference type="Gene3D" id="3.60.15.10">
    <property type="entry name" value="Ribonuclease Z/Hydroxyacylglutathione hydrolase-like"/>
    <property type="match status" value="1"/>
</dbReference>
<dbReference type="Proteomes" id="UP000734823">
    <property type="component" value="Unassembled WGS sequence"/>
</dbReference>
<dbReference type="Pfam" id="PF07521">
    <property type="entry name" value="RMMBL"/>
    <property type="match status" value="1"/>
</dbReference>
<dbReference type="SUPFAM" id="SSF56281">
    <property type="entry name" value="Metallo-hydrolase/oxidoreductase"/>
    <property type="match status" value="1"/>
</dbReference>
<dbReference type="Pfam" id="PF00753">
    <property type="entry name" value="Lactamase_B"/>
    <property type="match status" value="1"/>
</dbReference>
<dbReference type="EMBL" id="JABVED010000001">
    <property type="protein sequence ID" value="MBC6445840.1"/>
    <property type="molecule type" value="Genomic_DNA"/>
</dbReference>
<keyword evidence="1" id="KW-0378">Hydrolase</keyword>
<evidence type="ECO:0000313" key="4">
    <source>
        <dbReference type="EMBL" id="MBC6445840.1"/>
    </source>
</evidence>
<dbReference type="SMART" id="SM01027">
    <property type="entry name" value="Beta-Casp"/>
    <property type="match status" value="1"/>
</dbReference>
<feature type="domain" description="Metallo-beta-lactamase" evidence="2">
    <location>
        <begin position="30"/>
        <end position="252"/>
    </location>
</feature>
<dbReference type="Gene3D" id="3.40.50.10890">
    <property type="match status" value="1"/>
</dbReference>
<dbReference type="InterPro" id="IPR050698">
    <property type="entry name" value="MBL"/>
</dbReference>
<evidence type="ECO:0000259" key="2">
    <source>
        <dbReference type="SMART" id="SM00849"/>
    </source>
</evidence>
<comment type="caution">
    <text evidence="4">The sequence shown here is derived from an EMBL/GenBank/DDBJ whole genome shotgun (WGS) entry which is preliminary data.</text>
</comment>